<sequence length="367" mass="38986">MRTLLHAALCLGLCTALPCPPAWGKPPASPAARTETGQIQGAPWRIDYPANWNGELVLFAHGFEPVGTPRPDPWPGNESSDALVKAGFAVAQSGYASQGWAVGEAINDTERLRQHFVAGNPTTKRTWILGFSMGGAVAIATLERLPQHYAGGVSLCGANLPGDVLAGEMLASLLAFDYFFPGASGLTDAGLASPAAAALPQMKLYEGIAAAIEAKPEIAALLARRLEVRVDELPGTISLHALVFHELVKRSGGMPVDNRQTKYAGFGDDKAFNAGVRRVAADATAQAWLQQELRLTGVLHRPLLLQYNHDDPSVTLRFEPVYMALAAKAGADPAPKVLPRTGEGHCGFKPDEVVEAMLMQSRTLPAD</sequence>
<evidence type="ECO:0000313" key="3">
    <source>
        <dbReference type="Proteomes" id="UP000547058"/>
    </source>
</evidence>
<feature type="signal peptide" evidence="1">
    <location>
        <begin position="1"/>
        <end position="24"/>
    </location>
</feature>
<gene>
    <name evidence="2" type="ORF">H4O11_04060</name>
</gene>
<evidence type="ECO:0000256" key="1">
    <source>
        <dbReference type="SAM" id="SignalP"/>
    </source>
</evidence>
<dbReference type="SUPFAM" id="SSF53474">
    <property type="entry name" value="alpha/beta-Hydrolases"/>
    <property type="match status" value="1"/>
</dbReference>
<name>A0A7W3IGH2_9GAMM</name>
<dbReference type="Proteomes" id="UP000547058">
    <property type="component" value="Unassembled WGS sequence"/>
</dbReference>
<comment type="caution">
    <text evidence="2">The sequence shown here is derived from an EMBL/GenBank/DDBJ whole genome shotgun (WGS) entry which is preliminary data.</text>
</comment>
<reference evidence="2 3" key="1">
    <citation type="submission" date="2020-08" db="EMBL/GenBank/DDBJ databases">
        <title>Stenotrophomonas tumulicola JCM 30961.</title>
        <authorList>
            <person name="Deng Y."/>
        </authorList>
    </citation>
    <scope>NUCLEOTIDE SEQUENCE [LARGE SCALE GENOMIC DNA]</scope>
    <source>
        <strain evidence="2 3">JCM 30961</strain>
    </source>
</reference>
<dbReference type="AlphaFoldDB" id="A0A7W3IGH2"/>
<keyword evidence="1" id="KW-0732">Signal</keyword>
<proteinExistence type="predicted"/>
<protein>
    <recommendedName>
        <fullName evidence="4">Alpha/beta hydrolase</fullName>
    </recommendedName>
</protein>
<feature type="chain" id="PRO_5030954581" description="Alpha/beta hydrolase" evidence="1">
    <location>
        <begin position="25"/>
        <end position="367"/>
    </location>
</feature>
<organism evidence="2 3">
    <name type="scientific">Stenotrophomonas tumulicola</name>
    <dbReference type="NCBI Taxonomy" id="1685415"/>
    <lineage>
        <taxon>Bacteria</taxon>
        <taxon>Pseudomonadati</taxon>
        <taxon>Pseudomonadota</taxon>
        <taxon>Gammaproteobacteria</taxon>
        <taxon>Lysobacterales</taxon>
        <taxon>Lysobacteraceae</taxon>
        <taxon>Stenotrophomonas</taxon>
    </lineage>
</organism>
<dbReference type="Gene3D" id="3.40.50.1820">
    <property type="entry name" value="alpha/beta hydrolase"/>
    <property type="match status" value="1"/>
</dbReference>
<dbReference type="EMBL" id="JACGXS010000001">
    <property type="protein sequence ID" value="MBA8680978.1"/>
    <property type="molecule type" value="Genomic_DNA"/>
</dbReference>
<accession>A0A7W3IGH2</accession>
<evidence type="ECO:0000313" key="2">
    <source>
        <dbReference type="EMBL" id="MBA8680978.1"/>
    </source>
</evidence>
<evidence type="ECO:0008006" key="4">
    <source>
        <dbReference type="Google" id="ProtNLM"/>
    </source>
</evidence>
<dbReference type="RefSeq" id="WP_182338160.1">
    <property type="nucleotide sequence ID" value="NZ_JACGXS010000001.1"/>
</dbReference>
<dbReference type="InterPro" id="IPR029058">
    <property type="entry name" value="AB_hydrolase_fold"/>
</dbReference>
<keyword evidence="3" id="KW-1185">Reference proteome</keyword>